<feature type="transmembrane region" description="Helical" evidence="1">
    <location>
        <begin position="91"/>
        <end position="111"/>
    </location>
</feature>
<keyword evidence="3" id="KW-1185">Reference proteome</keyword>
<feature type="transmembrane region" description="Helical" evidence="1">
    <location>
        <begin position="207"/>
        <end position="225"/>
    </location>
</feature>
<sequence>MRTTIEGLELKALPKLLLKIPADPIWAGLIIAAACYWFGYPASDLLLLLYGGWLLWYQNHYWGRWTALFLFTGIGFIAAHRFDLEKLTGWLLGDLLPIMIILGLQWLHGSIYLQGMNRQIGKGFDRLRLHWIPYSILAGSLAALVCGLRWSLYGGTAMILILLIVVRRDRLLFSAFLMAALYDIAIHLFILKGVLLLREDALAFLEAHWGTLLFPLAATAAAAVMPRSRPLAERGSSRETAREGVLE</sequence>
<feature type="transmembrane region" description="Helical" evidence="1">
    <location>
        <begin position="60"/>
        <end position="79"/>
    </location>
</feature>
<evidence type="ECO:0000313" key="2">
    <source>
        <dbReference type="EMBL" id="MBB6678545.1"/>
    </source>
</evidence>
<reference evidence="2 3" key="1">
    <citation type="submission" date="2020-08" db="EMBL/GenBank/DDBJ databases">
        <title>Cohnella phylogeny.</title>
        <authorList>
            <person name="Dunlap C."/>
        </authorList>
    </citation>
    <scope>NUCLEOTIDE SEQUENCE [LARGE SCALE GENOMIC DNA]</scope>
    <source>
        <strain evidence="2 3">DSM 103658</strain>
    </source>
</reference>
<keyword evidence="1" id="KW-0472">Membrane</keyword>
<keyword evidence="1" id="KW-1133">Transmembrane helix</keyword>
<evidence type="ECO:0000313" key="3">
    <source>
        <dbReference type="Proteomes" id="UP000574133"/>
    </source>
</evidence>
<dbReference type="AlphaFoldDB" id="A0A841TEQ0"/>
<name>A0A841TEQ0_9BACL</name>
<evidence type="ECO:0000256" key="1">
    <source>
        <dbReference type="SAM" id="Phobius"/>
    </source>
</evidence>
<dbReference type="EMBL" id="JACJVN010000057">
    <property type="protein sequence ID" value="MBB6678545.1"/>
    <property type="molecule type" value="Genomic_DNA"/>
</dbReference>
<dbReference type="RefSeq" id="WP_185179815.1">
    <property type="nucleotide sequence ID" value="NZ_CBCSEP010000006.1"/>
</dbReference>
<feature type="transmembrane region" description="Helical" evidence="1">
    <location>
        <begin position="131"/>
        <end position="164"/>
    </location>
</feature>
<feature type="transmembrane region" description="Helical" evidence="1">
    <location>
        <begin position="171"/>
        <end position="195"/>
    </location>
</feature>
<feature type="transmembrane region" description="Helical" evidence="1">
    <location>
        <begin position="20"/>
        <end position="40"/>
    </location>
</feature>
<accession>A0A841TEQ0</accession>
<protein>
    <submittedName>
        <fullName evidence="2">Uncharacterized protein</fullName>
    </submittedName>
</protein>
<proteinExistence type="predicted"/>
<dbReference type="Proteomes" id="UP000574133">
    <property type="component" value="Unassembled WGS sequence"/>
</dbReference>
<comment type="caution">
    <text evidence="2">The sequence shown here is derived from an EMBL/GenBank/DDBJ whole genome shotgun (WGS) entry which is preliminary data.</text>
</comment>
<keyword evidence="1" id="KW-0812">Transmembrane</keyword>
<organism evidence="2 3">
    <name type="scientific">Cohnella lubricantis</name>
    <dbReference type="NCBI Taxonomy" id="2163172"/>
    <lineage>
        <taxon>Bacteria</taxon>
        <taxon>Bacillati</taxon>
        <taxon>Bacillota</taxon>
        <taxon>Bacilli</taxon>
        <taxon>Bacillales</taxon>
        <taxon>Paenibacillaceae</taxon>
        <taxon>Cohnella</taxon>
    </lineage>
</organism>
<dbReference type="PROSITE" id="PS51257">
    <property type="entry name" value="PROKAR_LIPOPROTEIN"/>
    <property type="match status" value="1"/>
</dbReference>
<gene>
    <name evidence="2" type="ORF">H4Q31_14735</name>
</gene>